<dbReference type="Proteomes" id="UP000192746">
    <property type="component" value="Unassembled WGS sequence"/>
</dbReference>
<dbReference type="AlphaFoldDB" id="A0A1Y1T5N5"/>
<dbReference type="STRING" id="1185767.IIF7_07201"/>
<sequence length="268" mass="31257">MNRGLIITTLIVIVLCVSSCASKKKYAELEAKQKETQENLNQLIVKNEELVSLIYNMEMQIEELNEPPITSGYEDMDSYAFSYFYTLNSSEELFFSDAFDLNTPLIETSQRIESEIQKMGYDIGNYKFFYTGNGYGIVTNPIPVTPEGKRGDTSPDCNWFNFFYCSGKSYYRMYVFLVVDRLTKKDKVVTLEEIRKYYDKNINLDINWQSLDSLTSLFYGENNKFNEKYSFSVRVYDFLSEDFGNGSKVLKQSKFEPFKESGYEPFKN</sequence>
<dbReference type="EMBL" id="ARYN01000005">
    <property type="protein sequence ID" value="ORL46338.1"/>
    <property type="molecule type" value="Genomic_DNA"/>
</dbReference>
<organism evidence="1 2">
    <name type="scientific">Zunongwangia atlantica 22II14-10F7</name>
    <dbReference type="NCBI Taxonomy" id="1185767"/>
    <lineage>
        <taxon>Bacteria</taxon>
        <taxon>Pseudomonadati</taxon>
        <taxon>Bacteroidota</taxon>
        <taxon>Flavobacteriia</taxon>
        <taxon>Flavobacteriales</taxon>
        <taxon>Flavobacteriaceae</taxon>
        <taxon>Zunongwangia</taxon>
    </lineage>
</organism>
<keyword evidence="2" id="KW-1185">Reference proteome</keyword>
<evidence type="ECO:0000313" key="1">
    <source>
        <dbReference type="EMBL" id="ORL46338.1"/>
    </source>
</evidence>
<name>A0A1Y1T5N5_9FLAO</name>
<evidence type="ECO:0000313" key="2">
    <source>
        <dbReference type="Proteomes" id="UP000192746"/>
    </source>
</evidence>
<dbReference type="RefSeq" id="WP_084840998.1">
    <property type="nucleotide sequence ID" value="NZ_ARYN01000005.1"/>
</dbReference>
<gene>
    <name evidence="1" type="ORF">IIF7_07201</name>
</gene>
<protein>
    <submittedName>
        <fullName evidence="1">Uncharacterized protein</fullName>
    </submittedName>
</protein>
<reference evidence="1 2" key="1">
    <citation type="submission" date="2013-04" db="EMBL/GenBank/DDBJ databases">
        <title>Zunongwangia sp. 22II14-10F7 Genome Sequencing.</title>
        <authorList>
            <person name="Lai Q."/>
            <person name="Shao Z."/>
        </authorList>
    </citation>
    <scope>NUCLEOTIDE SEQUENCE [LARGE SCALE GENOMIC DNA]</scope>
    <source>
        <strain evidence="1 2">22II14-10F7</strain>
    </source>
</reference>
<accession>A0A1Y1T5N5</accession>
<proteinExistence type="predicted"/>
<dbReference type="OrthoDB" id="1322682at2"/>
<comment type="caution">
    <text evidence="1">The sequence shown here is derived from an EMBL/GenBank/DDBJ whole genome shotgun (WGS) entry which is preliminary data.</text>
</comment>